<feature type="repeat" description="CHCR" evidence="1">
    <location>
        <begin position="1"/>
        <end position="137"/>
    </location>
</feature>
<dbReference type="Proteomes" id="UP001189429">
    <property type="component" value="Unassembled WGS sequence"/>
</dbReference>
<dbReference type="InterPro" id="IPR011990">
    <property type="entry name" value="TPR-like_helical_dom_sf"/>
</dbReference>
<dbReference type="PROSITE" id="PS50236">
    <property type="entry name" value="CHCR"/>
    <property type="match status" value="2"/>
</dbReference>
<sequence>MELTAHYERLGYSEQLISLLDAGLSHERAHMGMYTELGVLYAKYKPEKLMDFIKMNTAKLNIPKLTNACERHYLWEAAVFLYSHYDEYDQAASTMMAHSSSAYTHDKFLMIMQKVSNMELYYRAISFYLEENPMQLNAMLSAISSKVDHARVVQQVRKAGHLSLILPFLKSSQQHNSTAVNEAINEMYCESEQHEELRQSIEDFDNFDQIALAQKLEKHELVEMRRIAALVYKKNKRFKQSIELSKLDGMYRDAMETARDSGNEDAAEVLLRGFVESGSKECFAACLYTCYDLVRPDVALELAWRNGMMDFCMPYLIQ</sequence>
<dbReference type="Gene3D" id="1.25.40.730">
    <property type="match status" value="1"/>
</dbReference>
<dbReference type="SUPFAM" id="SSF48371">
    <property type="entry name" value="ARM repeat"/>
    <property type="match status" value="1"/>
</dbReference>
<evidence type="ECO:0000313" key="3">
    <source>
        <dbReference type="Proteomes" id="UP001189429"/>
    </source>
</evidence>
<dbReference type="SMART" id="SM00299">
    <property type="entry name" value="CLH"/>
    <property type="match status" value="2"/>
</dbReference>
<evidence type="ECO:0000256" key="1">
    <source>
        <dbReference type="PROSITE-ProRule" id="PRU01006"/>
    </source>
</evidence>
<dbReference type="PANTHER" id="PTHR10292">
    <property type="entry name" value="CLATHRIN HEAVY CHAIN RELATED"/>
    <property type="match status" value="1"/>
</dbReference>
<reference evidence="2" key="1">
    <citation type="submission" date="2023-10" db="EMBL/GenBank/DDBJ databases">
        <authorList>
            <person name="Chen Y."/>
            <person name="Shah S."/>
            <person name="Dougan E. K."/>
            <person name="Thang M."/>
            <person name="Chan C."/>
        </authorList>
    </citation>
    <scope>NUCLEOTIDE SEQUENCE [LARGE SCALE GENOMIC DNA]</scope>
</reference>
<accession>A0ABN9VCX2</accession>
<dbReference type="Gene3D" id="1.25.40.10">
    <property type="entry name" value="Tetratricopeptide repeat domain"/>
    <property type="match status" value="1"/>
</dbReference>
<protein>
    <recommendedName>
        <fullName evidence="4">Clathrin heavy chain</fullName>
    </recommendedName>
</protein>
<dbReference type="InterPro" id="IPR016024">
    <property type="entry name" value="ARM-type_fold"/>
</dbReference>
<feature type="repeat" description="CHCR" evidence="1">
    <location>
        <begin position="140"/>
        <end position="283"/>
    </location>
</feature>
<organism evidence="2 3">
    <name type="scientific">Prorocentrum cordatum</name>
    <dbReference type="NCBI Taxonomy" id="2364126"/>
    <lineage>
        <taxon>Eukaryota</taxon>
        <taxon>Sar</taxon>
        <taxon>Alveolata</taxon>
        <taxon>Dinophyceae</taxon>
        <taxon>Prorocentrales</taxon>
        <taxon>Prorocentraceae</taxon>
        <taxon>Prorocentrum</taxon>
    </lineage>
</organism>
<dbReference type="InterPro" id="IPR000547">
    <property type="entry name" value="Clathrin_H-chain/VPS_repeat"/>
</dbReference>
<feature type="non-terminal residue" evidence="2">
    <location>
        <position position="318"/>
    </location>
</feature>
<name>A0ABN9VCX2_9DINO</name>
<comment type="caution">
    <text evidence="2">The sequence shown here is derived from an EMBL/GenBank/DDBJ whole genome shotgun (WGS) entry which is preliminary data.</text>
</comment>
<keyword evidence="3" id="KW-1185">Reference proteome</keyword>
<dbReference type="InterPro" id="IPR055358">
    <property type="entry name" value="CHCR"/>
</dbReference>
<evidence type="ECO:0000313" key="2">
    <source>
        <dbReference type="EMBL" id="CAK0870946.1"/>
    </source>
</evidence>
<proteinExistence type="predicted"/>
<dbReference type="PANTHER" id="PTHR10292:SF1">
    <property type="entry name" value="CLATHRIN HEAVY CHAIN"/>
    <property type="match status" value="1"/>
</dbReference>
<gene>
    <name evidence="2" type="ORF">PCOR1329_LOCUS56914</name>
</gene>
<dbReference type="Pfam" id="PF00637">
    <property type="entry name" value="Clathrin"/>
    <property type="match status" value="2"/>
</dbReference>
<dbReference type="EMBL" id="CAUYUJ010017019">
    <property type="protein sequence ID" value="CAK0870946.1"/>
    <property type="molecule type" value="Genomic_DNA"/>
</dbReference>
<evidence type="ECO:0008006" key="4">
    <source>
        <dbReference type="Google" id="ProtNLM"/>
    </source>
</evidence>